<evidence type="ECO:0008006" key="4">
    <source>
        <dbReference type="Google" id="ProtNLM"/>
    </source>
</evidence>
<comment type="caution">
    <text evidence="2">The sequence shown here is derived from an EMBL/GenBank/DDBJ whole genome shotgun (WGS) entry which is preliminary data.</text>
</comment>
<evidence type="ECO:0000313" key="3">
    <source>
        <dbReference type="Proteomes" id="UP000005463"/>
    </source>
</evidence>
<keyword evidence="1" id="KW-0732">Signal</keyword>
<feature type="signal peptide" evidence="1">
    <location>
        <begin position="1"/>
        <end position="21"/>
    </location>
</feature>
<protein>
    <recommendedName>
        <fullName evidence="4">Lipoprotein</fullName>
    </recommendedName>
</protein>
<sequence length="39" mass="3646">MPVLALAACAGAASRSTNASASCTPLAPFNGGVSALPAE</sequence>
<dbReference type="EMBL" id="ABLC01000277">
    <property type="protein sequence ID" value="EDT00506.1"/>
    <property type="molecule type" value="Genomic_DNA"/>
</dbReference>
<dbReference type="Proteomes" id="UP000005463">
    <property type="component" value="Unassembled WGS sequence"/>
</dbReference>
<organism evidence="2 3">
    <name type="scientific">Burkholderia ambifaria IOP40-10</name>
    <dbReference type="NCBI Taxonomy" id="396596"/>
    <lineage>
        <taxon>Bacteria</taxon>
        <taxon>Pseudomonadati</taxon>
        <taxon>Pseudomonadota</taxon>
        <taxon>Betaproteobacteria</taxon>
        <taxon>Burkholderiales</taxon>
        <taxon>Burkholderiaceae</taxon>
        <taxon>Burkholderia</taxon>
        <taxon>Burkholderia cepacia complex</taxon>
    </lineage>
</organism>
<feature type="chain" id="PRO_5002763775" description="Lipoprotein" evidence="1">
    <location>
        <begin position="22"/>
        <end position="39"/>
    </location>
</feature>
<gene>
    <name evidence="2" type="ORF">BamIOP4010DRAFT_5985</name>
</gene>
<evidence type="ECO:0000256" key="1">
    <source>
        <dbReference type="SAM" id="SignalP"/>
    </source>
</evidence>
<proteinExistence type="predicted"/>
<dbReference type="AlphaFoldDB" id="B1FPM4"/>
<reference evidence="2 3" key="1">
    <citation type="submission" date="2008-03" db="EMBL/GenBank/DDBJ databases">
        <title>Sequencing of the draft genome and assembly of Burkholderia ambifaria IOP40-10.</title>
        <authorList>
            <consortium name="US DOE Joint Genome Institute (JGI-PGF)"/>
            <person name="Copeland A."/>
            <person name="Lucas S."/>
            <person name="Lapidus A."/>
            <person name="Glavina del Rio T."/>
            <person name="Dalin E."/>
            <person name="Tice H."/>
            <person name="Bruce D."/>
            <person name="Goodwin L."/>
            <person name="Pitluck S."/>
            <person name="Larimer F."/>
            <person name="Land M.L."/>
            <person name="Hauser L."/>
            <person name="Tiedje J."/>
            <person name="Richardson P."/>
        </authorList>
    </citation>
    <scope>NUCLEOTIDE SEQUENCE [LARGE SCALE GENOMIC DNA]</scope>
    <source>
        <strain evidence="2 3">IOP40-10</strain>
    </source>
</reference>
<accession>B1FPM4</accession>
<evidence type="ECO:0000313" key="2">
    <source>
        <dbReference type="EMBL" id="EDT00506.1"/>
    </source>
</evidence>
<name>B1FPM4_9BURK</name>